<feature type="region of interest" description="Disordered" evidence="1">
    <location>
        <begin position="155"/>
        <end position="181"/>
    </location>
</feature>
<feature type="compositionally biased region" description="Low complexity" evidence="1">
    <location>
        <begin position="75"/>
        <end position="87"/>
    </location>
</feature>
<feature type="non-terminal residue" evidence="2">
    <location>
        <position position="1"/>
    </location>
</feature>
<dbReference type="PROSITE" id="PS50096">
    <property type="entry name" value="IQ"/>
    <property type="match status" value="1"/>
</dbReference>
<dbReference type="AlphaFoldDB" id="A0A0L8FZX5"/>
<proteinExistence type="predicted"/>
<dbReference type="EMBL" id="KQ424880">
    <property type="protein sequence ID" value="KOF70297.1"/>
    <property type="molecule type" value="Genomic_DNA"/>
</dbReference>
<dbReference type="PANTHER" id="PTHR35978:SF1">
    <property type="entry name" value="IQ DOMAIN-CONTAINING PROTEIN M"/>
    <property type="match status" value="1"/>
</dbReference>
<organism evidence="2">
    <name type="scientific">Octopus bimaculoides</name>
    <name type="common">California two-spotted octopus</name>
    <dbReference type="NCBI Taxonomy" id="37653"/>
    <lineage>
        <taxon>Eukaryota</taxon>
        <taxon>Metazoa</taxon>
        <taxon>Spiralia</taxon>
        <taxon>Lophotrochozoa</taxon>
        <taxon>Mollusca</taxon>
        <taxon>Cephalopoda</taxon>
        <taxon>Coleoidea</taxon>
        <taxon>Octopodiformes</taxon>
        <taxon>Octopoda</taxon>
        <taxon>Incirrata</taxon>
        <taxon>Octopodidae</taxon>
        <taxon>Octopus</taxon>
    </lineage>
</organism>
<feature type="compositionally biased region" description="Basic and acidic residues" evidence="1">
    <location>
        <begin position="88"/>
        <end position="98"/>
    </location>
</feature>
<evidence type="ECO:0000256" key="1">
    <source>
        <dbReference type="SAM" id="MobiDB-lite"/>
    </source>
</evidence>
<feature type="non-terminal residue" evidence="2">
    <location>
        <position position="325"/>
    </location>
</feature>
<feature type="compositionally biased region" description="Basic residues" evidence="1">
    <location>
        <begin position="171"/>
        <end position="180"/>
    </location>
</feature>
<accession>A0A0L8FZX5</accession>
<reference evidence="2" key="1">
    <citation type="submission" date="2015-07" db="EMBL/GenBank/DDBJ databases">
        <title>MeaNS - Measles Nucleotide Surveillance Program.</title>
        <authorList>
            <person name="Tran T."/>
            <person name="Druce J."/>
        </authorList>
    </citation>
    <scope>NUCLEOTIDE SEQUENCE</scope>
    <source>
        <strain evidence="2">UCB-OBI-ISO-001</strain>
        <tissue evidence="2">Gonad</tissue>
    </source>
</reference>
<feature type="region of interest" description="Disordered" evidence="1">
    <location>
        <begin position="61"/>
        <end position="100"/>
    </location>
</feature>
<gene>
    <name evidence="2" type="ORF">OCBIM_22003091mg</name>
</gene>
<dbReference type="OrthoDB" id="6131560at2759"/>
<name>A0A0L8FZX5_OCTBM</name>
<evidence type="ECO:0000313" key="2">
    <source>
        <dbReference type="EMBL" id="KOF70297.1"/>
    </source>
</evidence>
<feature type="compositionally biased region" description="Polar residues" evidence="1">
    <location>
        <begin position="64"/>
        <end position="74"/>
    </location>
</feature>
<sequence>RRFPEIDVLRRYILYQTSWPPFKCQHDLKLSNCPSDVNVYRQYDTWRKKYLAQNYSSNEERVKTVSSRTGSQKGTSNRSSNTTASSRRIYESEDEKNYMTEPGKWTPSRFLYSAKYGNLYQLNKNTRTGKGTSRKKSVWLWEAEYSEWLQKNITKGDKKTNSKQLRTTTSPRKRTSKKKKPELYCPHADTYATYFEQSLTKQRRKQAVTIMQKFVRGWYVRASIKRLIRKSNVKLNQSWPHVMQEYKDLLRRVKGRYDQPESSYNISLKDIEDYVDKKQIYHAAFDEVSCGEDKLTFDQMKAFFWKCQLYPTPGEIRRALKKVNQ</sequence>
<protein>
    <submittedName>
        <fullName evidence="2">Uncharacterized protein</fullName>
    </submittedName>
</protein>
<dbReference type="PANTHER" id="PTHR35978">
    <property type="entry name" value="IQ DOMAIN-CONTAINING PROTEIN M"/>
    <property type="match status" value="1"/>
</dbReference>